<evidence type="ECO:0000256" key="4">
    <source>
        <dbReference type="ARBA" id="ARBA00023239"/>
    </source>
</evidence>
<evidence type="ECO:0000313" key="11">
    <source>
        <dbReference type="Proteomes" id="UP000001225"/>
    </source>
</evidence>
<dbReference type="STRING" id="94624.Bpet4143"/>
<proteinExistence type="inferred from homology"/>
<comment type="pathway">
    <text evidence="5">Amino-acid biosynthesis; L-methionine biosynthesis via de novo pathway; L-homocysteine from L-cystathionine: step 1/1.</text>
</comment>
<evidence type="ECO:0000256" key="6">
    <source>
        <dbReference type="ARBA" id="ARBA00047517"/>
    </source>
</evidence>
<dbReference type="Proteomes" id="UP000001225">
    <property type="component" value="Chromosome"/>
</dbReference>
<dbReference type="EC" id="4.4.1.8" evidence="10"/>
<gene>
    <name evidence="10" type="primary">metC2</name>
    <name evidence="10" type="ordered locus">Bpet4143</name>
</gene>
<dbReference type="InterPro" id="IPR054542">
    <property type="entry name" value="Cys_met_metab_PP"/>
</dbReference>
<dbReference type="GO" id="GO:0030170">
    <property type="term" value="F:pyridoxal phosphate binding"/>
    <property type="evidence" value="ECO:0007669"/>
    <property type="project" value="InterPro"/>
</dbReference>
<dbReference type="PANTHER" id="PTHR43500">
    <property type="entry name" value="CYSTATHIONINE BETA-LYASE-RELATED"/>
    <property type="match status" value="1"/>
</dbReference>
<keyword evidence="11" id="KW-1185">Reference proteome</keyword>
<dbReference type="InterPro" id="IPR000277">
    <property type="entry name" value="Cys/Met-Metab_PyrdxlP-dep_enz"/>
</dbReference>
<dbReference type="InterPro" id="IPR006233">
    <property type="entry name" value="Cys_b_lyase_bac"/>
</dbReference>
<dbReference type="FunFam" id="3.40.640.10:FF:000046">
    <property type="entry name" value="Cystathionine gamma-lyase"/>
    <property type="match status" value="1"/>
</dbReference>
<dbReference type="AlphaFoldDB" id="A9I9P8"/>
<sequence>MKARSTRLAHMGRPASGWANTPIVKGSTYLFESLEQWRGARKQRETQRVLSYGARGNETVYALEDAITELEGGYRTKLFPTGLAAIASTLLACLKAGDHVLISEGVYEPVRRLCATQLVHYGIEYSFFSPHDADWQRHLRPSTRMVYVESPGSLLYDMLDLPAIAQICHERGILLCADNTWGSGLAYRPLALGCDISVVAATKYLGGHSDVMMGSVTTTRACFDAIENVSINLGQTVAAEDAFLVLRGLRTLDLRLRRHAQSALDVAGWLAGQAAISAVFHPALPGDRNHALWRRDASGSNGLLTIEFNPEFSQATVEAAIGELQLFGIGSSWGGFESLVLPVDPASTRFAGQATPPGYLLRLHIGLEEPADLKEDLGRMLAVLPGLSQQQAIA</sequence>
<comment type="cofactor">
    <cofactor evidence="1 9">
        <name>pyridoxal 5'-phosphate</name>
        <dbReference type="ChEBI" id="CHEBI:597326"/>
    </cofactor>
</comment>
<dbReference type="Gene3D" id="3.40.640.10">
    <property type="entry name" value="Type I PLP-dependent aspartate aminotransferase-like (Major domain)"/>
    <property type="match status" value="1"/>
</dbReference>
<dbReference type="GO" id="GO:0019346">
    <property type="term" value="P:transsulfuration"/>
    <property type="evidence" value="ECO:0007669"/>
    <property type="project" value="InterPro"/>
</dbReference>
<dbReference type="InterPro" id="IPR015424">
    <property type="entry name" value="PyrdxlP-dep_Trfase"/>
</dbReference>
<dbReference type="GO" id="GO:0047804">
    <property type="term" value="F:cysteine-S-conjugate beta-lyase activity"/>
    <property type="evidence" value="ECO:0007669"/>
    <property type="project" value="UniProtKB-EC"/>
</dbReference>
<feature type="modified residue" description="N6-(pyridoxal phosphate)lysine" evidence="8">
    <location>
        <position position="203"/>
    </location>
</feature>
<evidence type="ECO:0000256" key="8">
    <source>
        <dbReference type="PIRSR" id="PIRSR001434-2"/>
    </source>
</evidence>
<evidence type="ECO:0000256" key="9">
    <source>
        <dbReference type="RuleBase" id="RU362118"/>
    </source>
</evidence>
<dbReference type="PANTHER" id="PTHR43500:SF1">
    <property type="entry name" value="CYSTATHIONINE BETA-LYASE-RELATED"/>
    <property type="match status" value="1"/>
</dbReference>
<dbReference type="Gene3D" id="3.90.1150.10">
    <property type="entry name" value="Aspartate Aminotransferase, domain 1"/>
    <property type="match status" value="1"/>
</dbReference>
<protein>
    <submittedName>
        <fullName evidence="10">Cystathionine beta-lyase</fullName>
        <ecNumber evidence="10">4.4.1.8</ecNumber>
    </submittedName>
</protein>
<dbReference type="InterPro" id="IPR015421">
    <property type="entry name" value="PyrdxlP-dep_Trfase_major"/>
</dbReference>
<comment type="catalytic activity">
    <reaction evidence="6">
        <text>L,L-cystathionine + H2O = L-homocysteine + pyruvate + NH4(+)</text>
        <dbReference type="Rhea" id="RHEA:13965"/>
        <dbReference type="ChEBI" id="CHEBI:15361"/>
        <dbReference type="ChEBI" id="CHEBI:15377"/>
        <dbReference type="ChEBI" id="CHEBI:28938"/>
        <dbReference type="ChEBI" id="CHEBI:58161"/>
        <dbReference type="ChEBI" id="CHEBI:58199"/>
    </reaction>
</comment>
<dbReference type="PROSITE" id="PS00868">
    <property type="entry name" value="CYS_MET_METAB_PP"/>
    <property type="match status" value="1"/>
</dbReference>
<dbReference type="SUPFAM" id="SSF53383">
    <property type="entry name" value="PLP-dependent transferases"/>
    <property type="match status" value="1"/>
</dbReference>
<evidence type="ECO:0000256" key="1">
    <source>
        <dbReference type="ARBA" id="ARBA00001933"/>
    </source>
</evidence>
<evidence type="ECO:0000256" key="5">
    <source>
        <dbReference type="ARBA" id="ARBA00046315"/>
    </source>
</evidence>
<dbReference type="EMBL" id="AM902716">
    <property type="protein sequence ID" value="CAP44491.1"/>
    <property type="molecule type" value="Genomic_DNA"/>
</dbReference>
<evidence type="ECO:0000256" key="2">
    <source>
        <dbReference type="ARBA" id="ARBA00009077"/>
    </source>
</evidence>
<keyword evidence="3 8" id="KW-0663">Pyridoxal phosphate</keyword>
<evidence type="ECO:0000256" key="3">
    <source>
        <dbReference type="ARBA" id="ARBA00022898"/>
    </source>
</evidence>
<dbReference type="PIRSF" id="PIRSF001434">
    <property type="entry name" value="CGS"/>
    <property type="match status" value="1"/>
</dbReference>
<organism evidence="10 11">
    <name type="scientific">Bordetella petrii (strain ATCC BAA-461 / DSM 12804 / CCUG 43448 / CIP 107267 / Se-1111R)</name>
    <dbReference type="NCBI Taxonomy" id="340100"/>
    <lineage>
        <taxon>Bacteria</taxon>
        <taxon>Pseudomonadati</taxon>
        <taxon>Pseudomonadota</taxon>
        <taxon>Betaproteobacteria</taxon>
        <taxon>Burkholderiales</taxon>
        <taxon>Alcaligenaceae</taxon>
        <taxon>Bordetella</taxon>
    </lineage>
</organism>
<name>A9I9P8_BORPD</name>
<comment type="catalytic activity">
    <reaction evidence="7">
        <text>an S-substituted L-cysteine + H2O = a thiol + pyruvate + NH4(+)</text>
        <dbReference type="Rhea" id="RHEA:18121"/>
        <dbReference type="ChEBI" id="CHEBI:15361"/>
        <dbReference type="ChEBI" id="CHEBI:15377"/>
        <dbReference type="ChEBI" id="CHEBI:28938"/>
        <dbReference type="ChEBI" id="CHEBI:29256"/>
        <dbReference type="ChEBI" id="CHEBI:58717"/>
        <dbReference type="EC" id="4.4.1.13"/>
    </reaction>
</comment>
<reference evidence="10 11" key="1">
    <citation type="journal article" date="2008" name="BMC Genomics">
        <title>The missing link: Bordetella petrii is endowed with both the metabolic versatility of environmental bacteria and virulence traits of pathogenic Bordetellae.</title>
        <authorList>
            <person name="Gross R."/>
            <person name="Guzman C.A."/>
            <person name="Sebaihia M."/>
            <person name="Martins Dos Santos V.A."/>
            <person name="Pieper D.H."/>
            <person name="Koebnik R."/>
            <person name="Lechner M."/>
            <person name="Bartels D."/>
            <person name="Buhrmester J."/>
            <person name="Choudhuri J.V."/>
            <person name="Ebensen T."/>
            <person name="Gaigalat L."/>
            <person name="Herrmann S."/>
            <person name="Khachane A.N."/>
            <person name="Larisch C."/>
            <person name="Link S."/>
            <person name="Linke B."/>
            <person name="Meyer F."/>
            <person name="Mormann S."/>
            <person name="Nakunst D."/>
            <person name="Rueckert C."/>
            <person name="Schneiker-Bekel S."/>
            <person name="Schulze K."/>
            <person name="Vorhoelter F.J."/>
            <person name="Yevsa T."/>
            <person name="Engle J.T."/>
            <person name="Goldman W.E."/>
            <person name="Puehler A."/>
            <person name="Goebel U.B."/>
            <person name="Goesmann A."/>
            <person name="Bloecker H."/>
            <person name="Kaiser O."/>
            <person name="Martinez-Arias R."/>
        </authorList>
    </citation>
    <scope>NUCLEOTIDE SEQUENCE [LARGE SCALE GENOMIC DNA]</scope>
    <source>
        <strain evidence="11">ATCC BAA-461 / DSM 12804 / CCUG 43448 / CIP 107267 / Se-1111R</strain>
    </source>
</reference>
<dbReference type="eggNOG" id="COG0626">
    <property type="taxonomic scope" value="Bacteria"/>
</dbReference>
<evidence type="ECO:0000313" key="10">
    <source>
        <dbReference type="EMBL" id="CAP44491.1"/>
    </source>
</evidence>
<dbReference type="KEGG" id="bpt:Bpet4143"/>
<dbReference type="InterPro" id="IPR015422">
    <property type="entry name" value="PyrdxlP-dep_Trfase_small"/>
</dbReference>
<accession>A9I9P8</accession>
<keyword evidence="4 10" id="KW-0456">Lyase</keyword>
<dbReference type="GO" id="GO:0019450">
    <property type="term" value="P:L-cysteine catabolic process to pyruvate"/>
    <property type="evidence" value="ECO:0007669"/>
    <property type="project" value="TreeGrafter"/>
</dbReference>
<evidence type="ECO:0000256" key="7">
    <source>
        <dbReference type="ARBA" id="ARBA00047625"/>
    </source>
</evidence>
<dbReference type="NCBIfam" id="TIGR01324">
    <property type="entry name" value="cysta_beta_ly_B"/>
    <property type="match status" value="1"/>
</dbReference>
<comment type="similarity">
    <text evidence="2 9">Belongs to the trans-sulfuration enzymes family.</text>
</comment>
<dbReference type="Pfam" id="PF01053">
    <property type="entry name" value="Cys_Met_Meta_PP"/>
    <property type="match status" value="1"/>
</dbReference>